<dbReference type="AlphaFoldDB" id="A0A0A8ZR66"/>
<protein>
    <submittedName>
        <fullName evidence="1">Uncharacterized protein</fullName>
    </submittedName>
</protein>
<reference evidence="1" key="1">
    <citation type="submission" date="2014-09" db="EMBL/GenBank/DDBJ databases">
        <authorList>
            <person name="Magalhaes I.L.F."/>
            <person name="Oliveira U."/>
            <person name="Santos F.R."/>
            <person name="Vidigal T.H.D.A."/>
            <person name="Brescovit A.D."/>
            <person name="Santos A.J."/>
        </authorList>
    </citation>
    <scope>NUCLEOTIDE SEQUENCE</scope>
    <source>
        <tissue evidence="1">Shoot tissue taken approximately 20 cm above the soil surface</tissue>
    </source>
</reference>
<reference evidence="1" key="2">
    <citation type="journal article" date="2015" name="Data Brief">
        <title>Shoot transcriptome of the giant reed, Arundo donax.</title>
        <authorList>
            <person name="Barrero R.A."/>
            <person name="Guerrero F.D."/>
            <person name="Moolhuijzen P."/>
            <person name="Goolsby J.A."/>
            <person name="Tidwell J."/>
            <person name="Bellgard S.E."/>
            <person name="Bellgard M.I."/>
        </authorList>
    </citation>
    <scope>NUCLEOTIDE SEQUENCE</scope>
    <source>
        <tissue evidence="1">Shoot tissue taken approximately 20 cm above the soil surface</tissue>
    </source>
</reference>
<dbReference type="EMBL" id="GBRH01256609">
    <property type="protein sequence ID" value="JAD41286.1"/>
    <property type="molecule type" value="Transcribed_RNA"/>
</dbReference>
<organism evidence="1">
    <name type="scientific">Arundo donax</name>
    <name type="common">Giant reed</name>
    <name type="synonym">Donax arundinaceus</name>
    <dbReference type="NCBI Taxonomy" id="35708"/>
    <lineage>
        <taxon>Eukaryota</taxon>
        <taxon>Viridiplantae</taxon>
        <taxon>Streptophyta</taxon>
        <taxon>Embryophyta</taxon>
        <taxon>Tracheophyta</taxon>
        <taxon>Spermatophyta</taxon>
        <taxon>Magnoliopsida</taxon>
        <taxon>Liliopsida</taxon>
        <taxon>Poales</taxon>
        <taxon>Poaceae</taxon>
        <taxon>PACMAD clade</taxon>
        <taxon>Arundinoideae</taxon>
        <taxon>Arundineae</taxon>
        <taxon>Arundo</taxon>
    </lineage>
</organism>
<proteinExistence type="predicted"/>
<evidence type="ECO:0000313" key="1">
    <source>
        <dbReference type="EMBL" id="JAD41286.1"/>
    </source>
</evidence>
<accession>A0A0A8ZR66</accession>
<name>A0A0A8ZR66_ARUDO</name>
<sequence length="35" mass="4181">MSIPLICLTQPLEHFCYKMCYLPWREVLKCSTECT</sequence>